<dbReference type="InterPro" id="IPR003736">
    <property type="entry name" value="PAAI_dom"/>
</dbReference>
<proteinExistence type="inferred from homology"/>
<evidence type="ECO:0000313" key="5">
    <source>
        <dbReference type="Proteomes" id="UP000199582"/>
    </source>
</evidence>
<dbReference type="PANTHER" id="PTHR21660:SF1">
    <property type="entry name" value="ACYL-COENZYME A THIOESTERASE 13"/>
    <property type="match status" value="1"/>
</dbReference>
<dbReference type="Proteomes" id="UP000199582">
    <property type="component" value="Unassembled WGS sequence"/>
</dbReference>
<dbReference type="InterPro" id="IPR006683">
    <property type="entry name" value="Thioestr_dom"/>
</dbReference>
<keyword evidence="2" id="KW-0378">Hydrolase</keyword>
<dbReference type="EMBL" id="FOAG01000004">
    <property type="protein sequence ID" value="SEL25975.1"/>
    <property type="molecule type" value="Genomic_DNA"/>
</dbReference>
<organism evidence="4 5">
    <name type="scientific">Roseovarius azorensis</name>
    <dbReference type="NCBI Taxonomy" id="1287727"/>
    <lineage>
        <taxon>Bacteria</taxon>
        <taxon>Pseudomonadati</taxon>
        <taxon>Pseudomonadota</taxon>
        <taxon>Alphaproteobacteria</taxon>
        <taxon>Rhodobacterales</taxon>
        <taxon>Roseobacteraceae</taxon>
        <taxon>Roseovarius</taxon>
    </lineage>
</organism>
<comment type="similarity">
    <text evidence="1">Belongs to the thioesterase PaaI family.</text>
</comment>
<evidence type="ECO:0000256" key="1">
    <source>
        <dbReference type="ARBA" id="ARBA00008324"/>
    </source>
</evidence>
<sequence>MTDNLDPALIEPPSALQNHLGYEMTGWARDHARIELPLAPFLMNRQGLPHGGIHATLLDTAMGYAGCYTGDPQHPQMALTLSLTVNYLGQAQGTRLIAEARRTGGGKTTFFAEATVHDDTGALIATGTGVFRYRHRR</sequence>
<dbReference type="InterPro" id="IPR039298">
    <property type="entry name" value="ACOT13"/>
</dbReference>
<dbReference type="GO" id="GO:0047617">
    <property type="term" value="F:fatty acyl-CoA hydrolase activity"/>
    <property type="evidence" value="ECO:0007669"/>
    <property type="project" value="InterPro"/>
</dbReference>
<keyword evidence="5" id="KW-1185">Reference proteome</keyword>
<protein>
    <submittedName>
        <fullName evidence="4">Uncharacterized domain 1-containing protein</fullName>
    </submittedName>
</protein>
<reference evidence="4 5" key="1">
    <citation type="submission" date="2016-10" db="EMBL/GenBank/DDBJ databases">
        <authorList>
            <person name="de Groot N.N."/>
        </authorList>
    </citation>
    <scope>NUCLEOTIDE SEQUENCE [LARGE SCALE GENOMIC DNA]</scope>
    <source>
        <strain evidence="4 5">DSM 100674</strain>
    </source>
</reference>
<feature type="domain" description="Thioesterase" evidence="3">
    <location>
        <begin position="48"/>
        <end position="124"/>
    </location>
</feature>
<dbReference type="Pfam" id="PF03061">
    <property type="entry name" value="4HBT"/>
    <property type="match status" value="1"/>
</dbReference>
<name>A0A1H7NSK4_9RHOB</name>
<dbReference type="AlphaFoldDB" id="A0A1H7NSK4"/>
<evidence type="ECO:0000256" key="2">
    <source>
        <dbReference type="ARBA" id="ARBA00022801"/>
    </source>
</evidence>
<accession>A0A1H7NSK4</accession>
<gene>
    <name evidence="4" type="ORF">SAMN05443999_104211</name>
</gene>
<evidence type="ECO:0000313" key="4">
    <source>
        <dbReference type="EMBL" id="SEL25975.1"/>
    </source>
</evidence>
<dbReference type="PANTHER" id="PTHR21660">
    <property type="entry name" value="THIOESTERASE SUPERFAMILY MEMBER-RELATED"/>
    <property type="match status" value="1"/>
</dbReference>
<dbReference type="CDD" id="cd03443">
    <property type="entry name" value="PaaI_thioesterase"/>
    <property type="match status" value="1"/>
</dbReference>
<dbReference type="STRING" id="1287727.SAMN05443999_104211"/>
<evidence type="ECO:0000259" key="3">
    <source>
        <dbReference type="Pfam" id="PF03061"/>
    </source>
</evidence>
<dbReference type="Gene3D" id="3.10.129.10">
    <property type="entry name" value="Hotdog Thioesterase"/>
    <property type="match status" value="1"/>
</dbReference>
<dbReference type="RefSeq" id="WP_093034906.1">
    <property type="nucleotide sequence ID" value="NZ_FOAG01000004.1"/>
</dbReference>
<dbReference type="InterPro" id="IPR029069">
    <property type="entry name" value="HotDog_dom_sf"/>
</dbReference>
<dbReference type="SUPFAM" id="SSF54637">
    <property type="entry name" value="Thioesterase/thiol ester dehydrase-isomerase"/>
    <property type="match status" value="1"/>
</dbReference>
<dbReference type="OrthoDB" id="3477511at2"/>
<dbReference type="NCBIfam" id="TIGR00369">
    <property type="entry name" value="unchar_dom_1"/>
    <property type="match status" value="1"/>
</dbReference>